<keyword evidence="6" id="KW-0007">Acetylation</keyword>
<dbReference type="PANTHER" id="PTHR10407:SF14">
    <property type="entry name" value="HUNTINGTIN-INTERACTING PROTEIN 1"/>
    <property type="match status" value="1"/>
</dbReference>
<keyword evidence="8" id="KW-0472">Membrane</keyword>
<evidence type="ECO:0000256" key="8">
    <source>
        <dbReference type="ARBA" id="ARBA00023136"/>
    </source>
</evidence>
<comment type="function">
    <text evidence="11">Component of clathrin-coated pits and vesicles, that may link the endocytic machinery to the actin cytoskeleton. Binds 3-phosphoinositides (via ENTH domain). May act through the ENTH domain to promote cell survival by stabilizing receptor tyrosine kinases following ligand-induced endocytosis.</text>
</comment>
<dbReference type="FunFam" id="1.20.1410.10:FF:000002">
    <property type="entry name" value="Huntingtin interacting protein 1"/>
    <property type="match status" value="1"/>
</dbReference>
<dbReference type="GO" id="GO:0030659">
    <property type="term" value="C:cytoplasmic vesicle membrane"/>
    <property type="evidence" value="ECO:0007669"/>
    <property type="project" value="UniProtKB-SubCell"/>
</dbReference>
<dbReference type="InterPro" id="IPR011417">
    <property type="entry name" value="ANTH_dom"/>
</dbReference>
<dbReference type="InterPro" id="IPR008942">
    <property type="entry name" value="ENTH_VHS"/>
</dbReference>
<dbReference type="GO" id="GO:0032051">
    <property type="term" value="F:clathrin light chain binding"/>
    <property type="evidence" value="ECO:0007669"/>
    <property type="project" value="TreeGrafter"/>
</dbReference>
<dbReference type="Pfam" id="PF07651">
    <property type="entry name" value="ANTH"/>
    <property type="match status" value="1"/>
</dbReference>
<dbReference type="GO" id="GO:0042803">
    <property type="term" value="F:protein homodimerization activity"/>
    <property type="evidence" value="ECO:0007669"/>
    <property type="project" value="UniProtKB-ARBA"/>
</dbReference>
<protein>
    <recommendedName>
        <fullName evidence="13">Huntingtin-interacting protein 1-related protein</fullName>
    </recommendedName>
</protein>
<feature type="domain" description="ENTH" evidence="15">
    <location>
        <begin position="1"/>
        <end position="117"/>
    </location>
</feature>
<evidence type="ECO:0000256" key="14">
    <source>
        <dbReference type="SAM" id="Coils"/>
    </source>
</evidence>
<dbReference type="SUPFAM" id="SSF48464">
    <property type="entry name" value="ENTH/VHS domain"/>
    <property type="match status" value="1"/>
</dbReference>
<dbReference type="GO" id="GO:0051130">
    <property type="term" value="P:positive regulation of cellular component organization"/>
    <property type="evidence" value="ECO:0007669"/>
    <property type="project" value="UniProtKB-ARBA"/>
</dbReference>
<dbReference type="Gene3D" id="6.10.250.920">
    <property type="match status" value="1"/>
</dbReference>
<comment type="subcellular location">
    <subcellularLocation>
        <location evidence="2">Cytoplasm</location>
        <location evidence="2">Perinuclear region</location>
    </subcellularLocation>
    <subcellularLocation>
        <location evidence="1">Cytoplasmic vesicle membrane</location>
    </subcellularLocation>
</comment>
<evidence type="ECO:0000256" key="12">
    <source>
        <dbReference type="ARBA" id="ARBA00061714"/>
    </source>
</evidence>
<dbReference type="GO" id="GO:0030864">
    <property type="term" value="C:cortical actin cytoskeleton"/>
    <property type="evidence" value="ECO:0007669"/>
    <property type="project" value="TreeGrafter"/>
</dbReference>
<dbReference type="FunFam" id="1.20.5.1700:FF:000002">
    <property type="entry name" value="Huntingtin interacting protein 1"/>
    <property type="match status" value="1"/>
</dbReference>
<dbReference type="FunFam" id="1.25.40.90:FF:000012">
    <property type="entry name" value="Huntingtin interacting protein 1-related"/>
    <property type="match status" value="1"/>
</dbReference>
<dbReference type="Gene3D" id="1.20.1410.10">
    <property type="entry name" value="I/LWEQ domain"/>
    <property type="match status" value="1"/>
</dbReference>
<evidence type="ECO:0000256" key="9">
    <source>
        <dbReference type="ARBA" id="ARBA00023203"/>
    </source>
</evidence>
<dbReference type="GO" id="GO:0051050">
    <property type="term" value="P:positive regulation of transport"/>
    <property type="evidence" value="ECO:0007669"/>
    <property type="project" value="UniProtKB-ARBA"/>
</dbReference>
<keyword evidence="10" id="KW-0968">Cytoplasmic vesicle</keyword>
<dbReference type="GO" id="GO:0035615">
    <property type="term" value="F:clathrin adaptor activity"/>
    <property type="evidence" value="ECO:0007669"/>
    <property type="project" value="TreeGrafter"/>
</dbReference>
<dbReference type="GO" id="GO:0048268">
    <property type="term" value="P:clathrin coat assembly"/>
    <property type="evidence" value="ECO:0007669"/>
    <property type="project" value="TreeGrafter"/>
</dbReference>
<dbReference type="GeneTree" id="ENSGT00940000153594"/>
<feature type="coiled-coil region" evidence="14">
    <location>
        <begin position="459"/>
        <end position="486"/>
    </location>
</feature>
<reference evidence="17" key="1">
    <citation type="submission" date="2025-08" db="UniProtKB">
        <authorList>
            <consortium name="Ensembl"/>
        </authorList>
    </citation>
    <scope>IDENTIFICATION</scope>
</reference>
<dbReference type="PROSITE" id="PS50945">
    <property type="entry name" value="I_LWEQ"/>
    <property type="match status" value="1"/>
</dbReference>
<comment type="subunit">
    <text evidence="12">Homodimer. Interacts with actin; homodimerization promotes actin binding. Interacts with CLTB. Interacts with HIP1. Interacts (via ENTH and I/LWEQ domains) with BCL2L10.</text>
</comment>
<dbReference type="Proteomes" id="UP000472277">
    <property type="component" value="Chromosome 13"/>
</dbReference>
<keyword evidence="9" id="KW-0009">Actin-binding</keyword>
<dbReference type="Ensembl" id="ENSSTUT00000097997.1">
    <property type="protein sequence ID" value="ENSSTUP00000092098.1"/>
    <property type="gene ID" value="ENSSTUG00000040385.1"/>
</dbReference>
<dbReference type="PANTHER" id="PTHR10407">
    <property type="entry name" value="HUNTINGTIN INTERACTING PROTEIN 1"/>
    <property type="match status" value="1"/>
</dbReference>
<evidence type="ECO:0000256" key="10">
    <source>
        <dbReference type="ARBA" id="ARBA00023329"/>
    </source>
</evidence>
<evidence type="ECO:0000259" key="16">
    <source>
        <dbReference type="PROSITE" id="PS50945"/>
    </source>
</evidence>
<organism evidence="17 18">
    <name type="scientific">Salmo trutta</name>
    <name type="common">Brown trout</name>
    <dbReference type="NCBI Taxonomy" id="8032"/>
    <lineage>
        <taxon>Eukaryota</taxon>
        <taxon>Metazoa</taxon>
        <taxon>Chordata</taxon>
        <taxon>Craniata</taxon>
        <taxon>Vertebrata</taxon>
        <taxon>Euteleostomi</taxon>
        <taxon>Actinopterygii</taxon>
        <taxon>Neopterygii</taxon>
        <taxon>Teleostei</taxon>
        <taxon>Protacanthopterygii</taxon>
        <taxon>Salmoniformes</taxon>
        <taxon>Salmonidae</taxon>
        <taxon>Salmoninae</taxon>
        <taxon>Salmo</taxon>
    </lineage>
</organism>
<dbReference type="GO" id="GO:0061024">
    <property type="term" value="P:membrane organization"/>
    <property type="evidence" value="ECO:0007669"/>
    <property type="project" value="UniProtKB-ARBA"/>
</dbReference>
<evidence type="ECO:0000256" key="13">
    <source>
        <dbReference type="ARBA" id="ARBA00073599"/>
    </source>
</evidence>
<dbReference type="InterPro" id="IPR002558">
    <property type="entry name" value="ILWEQ_dom"/>
</dbReference>
<keyword evidence="5" id="KW-0254">Endocytosis</keyword>
<dbReference type="GO" id="GO:0080025">
    <property type="term" value="F:phosphatidylinositol-3,5-bisphosphate binding"/>
    <property type="evidence" value="ECO:0007669"/>
    <property type="project" value="TreeGrafter"/>
</dbReference>
<accession>A0A674D8T3</accession>
<dbReference type="SMART" id="SM00307">
    <property type="entry name" value="ILWEQ"/>
    <property type="match status" value="1"/>
</dbReference>
<gene>
    <name evidence="17" type="primary">LOC115206148</name>
</gene>
<evidence type="ECO:0000256" key="5">
    <source>
        <dbReference type="ARBA" id="ARBA00022583"/>
    </source>
</evidence>
<keyword evidence="18" id="KW-1185">Reference proteome</keyword>
<evidence type="ECO:0000256" key="11">
    <source>
        <dbReference type="ARBA" id="ARBA00059997"/>
    </source>
</evidence>
<dbReference type="SUPFAM" id="SSF109885">
    <property type="entry name" value="I/LWEQ domain"/>
    <property type="match status" value="1"/>
</dbReference>
<comment type="similarity">
    <text evidence="3">Belongs to the SLA2 family.</text>
</comment>
<dbReference type="GO" id="GO:0098793">
    <property type="term" value="C:presynapse"/>
    <property type="evidence" value="ECO:0007669"/>
    <property type="project" value="TreeGrafter"/>
</dbReference>
<evidence type="ECO:0000256" key="1">
    <source>
        <dbReference type="ARBA" id="ARBA00004156"/>
    </source>
</evidence>
<dbReference type="Pfam" id="PF01608">
    <property type="entry name" value="I_LWEQ"/>
    <property type="match status" value="1"/>
</dbReference>
<dbReference type="Gene3D" id="1.25.40.90">
    <property type="match status" value="1"/>
</dbReference>
<feature type="coiled-coil region" evidence="14">
    <location>
        <begin position="330"/>
        <end position="434"/>
    </location>
</feature>
<dbReference type="GO" id="GO:0048471">
    <property type="term" value="C:perinuclear region of cytoplasm"/>
    <property type="evidence" value="ECO:0007669"/>
    <property type="project" value="UniProtKB-SubCell"/>
</dbReference>
<evidence type="ECO:0000256" key="2">
    <source>
        <dbReference type="ARBA" id="ARBA00004556"/>
    </source>
</evidence>
<evidence type="ECO:0000256" key="4">
    <source>
        <dbReference type="ARBA" id="ARBA00022490"/>
    </source>
</evidence>
<dbReference type="GO" id="GO:0051015">
    <property type="term" value="F:actin filament binding"/>
    <property type="evidence" value="ECO:0007669"/>
    <property type="project" value="UniProtKB-ARBA"/>
</dbReference>
<dbReference type="GO" id="GO:0007015">
    <property type="term" value="P:actin filament organization"/>
    <property type="evidence" value="ECO:0007669"/>
    <property type="project" value="TreeGrafter"/>
</dbReference>
<dbReference type="GO" id="GO:0030136">
    <property type="term" value="C:clathrin-coated vesicle"/>
    <property type="evidence" value="ECO:0007669"/>
    <property type="project" value="UniProtKB-ARBA"/>
</dbReference>
<sequence length="888" mass="99176">GGAVSINKAINTQEVAVKEKHARNILFKGAHTFWAAVNRLPLSSNAVLCWKFCHVFHKLLRDGHPNVIKDSMRNKADLSDMSRMWGHLSEGYGKLCSIYLKLLITKMEFHVKNPRFPGNLQMSNRQLDEAGENDVNNFFQLTVEMFDYLECELNLFLGVFSSLDMSRSVSVTAAGQCRLAPLIQVILDSSHLYDYTVKLLFKLHSCLPADTLQGHRDRFQEQFKKLKSLFYRSSNLQYFKRLIQIPQLPENPPNFLRASALSEHISPVVVIPAESSSPETEHMVDLVTEDLVDTDIPIQPVVHLNMFDDLFGTSAATDPFNFNNQNGMRKDDKDRLIKQLTLEIQALREELESFRLESGRLCQALRGRVNELEAELAEQSHLRMQALGESEFLRAELDDLRRVKEDTEKEQRSLTEIERKAVANEQRYVKLKEKYTELVQSHADLLRKNAEVTRQMTVARAAQDEVDSVRREMQEKVKAAQEAAERRVRARHTLREQALESQLVAARWSTLQGAVEEAERIVQDSLAQLDDPAHISCTSSAGQPLTLSNLCLILTFASPGVSELVRAVTHLAHLVGDTIVQGSATSHMVPVEQADGECELSLSFKLNCALTHPGQECSMILNKKLRPRGLELQQGELGDLVEQEMAATSAAVESAAARIEDMLNKSRAVDTGVKMEVNERILASCTDLMQAIKALVLSSKDLQRDIVDSGRGAASMKEFYVKNSRWTEGLISASKAVGWGATVMVDAADLVVQGKGKYEELMVCSHEIAASTAQLVAASKVKADKDNANLGRLKLASKGVTQATARVVASTKSGKSQIEEKDTMDFSSMTLTQIKRQEMDSQVSVLELETKLQKERERLGELRKKHYELAGVAEGWGEEDEGADEEGK</sequence>
<dbReference type="GO" id="GO:0030837">
    <property type="term" value="P:negative regulation of actin filament polymerization"/>
    <property type="evidence" value="ECO:0007669"/>
    <property type="project" value="UniProtKB-ARBA"/>
</dbReference>
<dbReference type="SMART" id="SM00273">
    <property type="entry name" value="ENTH"/>
    <property type="match status" value="1"/>
</dbReference>
<dbReference type="PROSITE" id="PS50942">
    <property type="entry name" value="ENTH"/>
    <property type="match status" value="1"/>
</dbReference>
<dbReference type="GO" id="GO:0043325">
    <property type="term" value="F:phosphatidylinositol-3,4-bisphosphate binding"/>
    <property type="evidence" value="ECO:0007669"/>
    <property type="project" value="TreeGrafter"/>
</dbReference>
<dbReference type="GO" id="GO:0030100">
    <property type="term" value="P:regulation of endocytosis"/>
    <property type="evidence" value="ECO:0007669"/>
    <property type="project" value="UniProtKB-ARBA"/>
</dbReference>
<reference evidence="17" key="2">
    <citation type="submission" date="2025-09" db="UniProtKB">
        <authorList>
            <consortium name="Ensembl"/>
        </authorList>
    </citation>
    <scope>IDENTIFICATION</scope>
</reference>
<dbReference type="Pfam" id="PF16515">
    <property type="entry name" value="HIP1_clath_bdg"/>
    <property type="match status" value="1"/>
</dbReference>
<dbReference type="InterPro" id="IPR030224">
    <property type="entry name" value="Sla2_fam"/>
</dbReference>
<evidence type="ECO:0000259" key="15">
    <source>
        <dbReference type="PROSITE" id="PS50942"/>
    </source>
</evidence>
<evidence type="ECO:0000313" key="18">
    <source>
        <dbReference type="Proteomes" id="UP000472277"/>
    </source>
</evidence>
<dbReference type="AlphaFoldDB" id="A0A674D8T3"/>
<evidence type="ECO:0000256" key="6">
    <source>
        <dbReference type="ARBA" id="ARBA00022990"/>
    </source>
</evidence>
<dbReference type="InterPro" id="IPR032422">
    <property type="entry name" value="HIP1_clath-bd"/>
</dbReference>
<proteinExistence type="inferred from homology"/>
<evidence type="ECO:0000313" key="17">
    <source>
        <dbReference type="Ensembl" id="ENSSTUP00000092098.1"/>
    </source>
</evidence>
<name>A0A674D8T3_SALTR</name>
<keyword evidence="4" id="KW-0963">Cytoplasm</keyword>
<dbReference type="InterPro" id="IPR013809">
    <property type="entry name" value="ENTH"/>
</dbReference>
<feature type="domain" description="I/LWEQ" evidence="16">
    <location>
        <begin position="629"/>
        <end position="870"/>
    </location>
</feature>
<evidence type="ECO:0000256" key="7">
    <source>
        <dbReference type="ARBA" id="ARBA00023054"/>
    </source>
</evidence>
<evidence type="ECO:0000256" key="3">
    <source>
        <dbReference type="ARBA" id="ARBA00010135"/>
    </source>
</evidence>
<keyword evidence="7 14" id="KW-0175">Coiled coil</keyword>
<dbReference type="Gene3D" id="1.20.5.1700">
    <property type="match status" value="1"/>
</dbReference>
<dbReference type="InterPro" id="IPR035964">
    <property type="entry name" value="I/LWEQ_dom_sf"/>
</dbReference>
<dbReference type="GO" id="GO:0006898">
    <property type="term" value="P:receptor-mediated endocytosis"/>
    <property type="evidence" value="ECO:0007669"/>
    <property type="project" value="UniProtKB-ARBA"/>
</dbReference>